<dbReference type="PROSITE" id="PS51257">
    <property type="entry name" value="PROKAR_LIPOPROTEIN"/>
    <property type="match status" value="1"/>
</dbReference>
<dbReference type="InterPro" id="IPR052701">
    <property type="entry name" value="GAG_Ulvan_Degrading_Sulfatases"/>
</dbReference>
<dbReference type="PROSITE" id="PS00523">
    <property type="entry name" value="SULFATASE_1"/>
    <property type="match status" value="1"/>
</dbReference>
<comment type="similarity">
    <text evidence="1">Belongs to the sulfatase family.</text>
</comment>
<dbReference type="CDD" id="cd16143">
    <property type="entry name" value="ARS_like"/>
    <property type="match status" value="1"/>
</dbReference>
<gene>
    <name evidence="4" type="ORF">N7E81_09380</name>
</gene>
<keyword evidence="2" id="KW-0378">Hydrolase</keyword>
<dbReference type="PANTHER" id="PTHR43751">
    <property type="entry name" value="SULFATASE"/>
    <property type="match status" value="1"/>
</dbReference>
<name>A0ABY6D563_9BACT</name>
<dbReference type="SUPFAM" id="SSF53649">
    <property type="entry name" value="Alkaline phosphatase-like"/>
    <property type="match status" value="1"/>
</dbReference>
<dbReference type="Pfam" id="PF00884">
    <property type="entry name" value="Sulfatase"/>
    <property type="match status" value="1"/>
</dbReference>
<evidence type="ECO:0000256" key="2">
    <source>
        <dbReference type="ARBA" id="ARBA00022801"/>
    </source>
</evidence>
<dbReference type="Gene3D" id="3.30.1120.10">
    <property type="match status" value="1"/>
</dbReference>
<keyword evidence="5" id="KW-1185">Reference proteome</keyword>
<organism evidence="4 5">
    <name type="scientific">Reichenbachiella carrageenanivorans</name>
    <dbReference type="NCBI Taxonomy" id="2979869"/>
    <lineage>
        <taxon>Bacteria</taxon>
        <taxon>Pseudomonadati</taxon>
        <taxon>Bacteroidota</taxon>
        <taxon>Cytophagia</taxon>
        <taxon>Cytophagales</taxon>
        <taxon>Reichenbachiellaceae</taxon>
        <taxon>Reichenbachiella</taxon>
    </lineage>
</organism>
<dbReference type="InterPro" id="IPR024607">
    <property type="entry name" value="Sulfatase_CS"/>
</dbReference>
<dbReference type="PROSITE" id="PS00149">
    <property type="entry name" value="SULFATASE_2"/>
    <property type="match status" value="1"/>
</dbReference>
<accession>A0ABY6D563</accession>
<evidence type="ECO:0000313" key="4">
    <source>
        <dbReference type="EMBL" id="UXX81301.1"/>
    </source>
</evidence>
<dbReference type="RefSeq" id="WP_263053025.1">
    <property type="nucleotide sequence ID" value="NZ_CP106735.1"/>
</dbReference>
<dbReference type="Gene3D" id="3.40.720.10">
    <property type="entry name" value="Alkaline Phosphatase, subunit A"/>
    <property type="match status" value="1"/>
</dbReference>
<evidence type="ECO:0000256" key="1">
    <source>
        <dbReference type="ARBA" id="ARBA00008779"/>
    </source>
</evidence>
<dbReference type="Proteomes" id="UP001062165">
    <property type="component" value="Chromosome"/>
</dbReference>
<proteinExistence type="inferred from homology"/>
<dbReference type="InterPro" id="IPR000917">
    <property type="entry name" value="Sulfatase_N"/>
</dbReference>
<evidence type="ECO:0000259" key="3">
    <source>
        <dbReference type="Pfam" id="PF00884"/>
    </source>
</evidence>
<sequence length="511" mass="56522">MNRFPFFYLVGLSLLLGCTSQKEATHDVIKPNIILIYLDDLGYGDLSSYGATELQTPHIDRLVHGGVKFINGYASSATCTPSRYAILTGRYPWRKNAKILSGTAPLIIDTAQMTLPKMLKKGGYATGLVGKWHLGLGDGSVDWNEQITPGPNEVGFDDAYYMAATQDRVPTVYIDNGYVANLDPNNPITVSYKQPLADVPTAVSHPEKLTMKPLIGHQNTIVNGVPRIGYMKGGATARWKDVDMADHFLAKSQAFIQAHKTEPFFLYYAMQQPHVPRIPHPRFAGKSKLGPRGDVILEADWCIGELMKTLEEEDLLENTLLIFSSDNGPVLNDGYDDQAVELLGDHTPTGGLRGGKYSLFDAGARVPLATYWKGKIKPTVSEALVCQMDLLASLARLVGTEVATSDSQDLLSALLGQTHTGRKALVIEATTRTAYREGDWIMIPPYGGRKLLTDVNIEIGNDTTFQLYNLKEDVAQQHNLAETEPERLKQMLDAFVEIRGEDYLDYQPIQW</sequence>
<evidence type="ECO:0000313" key="5">
    <source>
        <dbReference type="Proteomes" id="UP001062165"/>
    </source>
</evidence>
<dbReference type="EMBL" id="CP106735">
    <property type="protein sequence ID" value="UXX81301.1"/>
    <property type="molecule type" value="Genomic_DNA"/>
</dbReference>
<feature type="domain" description="Sulfatase N-terminal" evidence="3">
    <location>
        <begin position="31"/>
        <end position="399"/>
    </location>
</feature>
<dbReference type="PANTHER" id="PTHR43751:SF7">
    <property type="entry name" value="ARYLSULPHATASE A"/>
    <property type="match status" value="1"/>
</dbReference>
<protein>
    <submittedName>
        <fullName evidence="4">Arylsulfatase</fullName>
    </submittedName>
</protein>
<dbReference type="InterPro" id="IPR017850">
    <property type="entry name" value="Alkaline_phosphatase_core_sf"/>
</dbReference>
<reference evidence="4" key="1">
    <citation type="submission" date="2022-10" db="EMBL/GenBank/DDBJ databases">
        <title>Comparative genomics and taxonomic characterization of three novel marine species of genus Reichenbachiella exhibiting antioxidant and polysaccharide degradation activities.</title>
        <authorList>
            <person name="Muhammad N."/>
            <person name="Lee Y.-J."/>
            <person name="Ko J."/>
            <person name="Kim S.-G."/>
        </authorList>
    </citation>
    <scope>NUCLEOTIDE SEQUENCE</scope>
    <source>
        <strain evidence="4">Wsw4-B4</strain>
    </source>
</reference>